<dbReference type="RefSeq" id="WP_200345929.1">
    <property type="nucleotide sequence ID" value="NZ_NRSJ01000013.1"/>
</dbReference>
<dbReference type="EMBL" id="NRSJ01000013">
    <property type="protein sequence ID" value="MBK1704722.1"/>
    <property type="molecule type" value="Genomic_DNA"/>
</dbReference>
<proteinExistence type="predicted"/>
<sequence>MSDPEINILSAEREGEYRIRLCFDDGSRQTIDFLPFVSQSRHPDIRAFLDPGRFSGYRVV</sequence>
<gene>
    <name evidence="1" type="ORF">CKO40_09270</name>
</gene>
<reference evidence="1" key="2">
    <citation type="journal article" date="2020" name="Microorganisms">
        <title>Osmotic Adaptation and Compatible Solute Biosynthesis of Phototrophic Bacteria as Revealed from Genome Analyses.</title>
        <authorList>
            <person name="Imhoff J.F."/>
            <person name="Rahn T."/>
            <person name="Kunzel S."/>
            <person name="Keller A."/>
            <person name="Neulinger S.C."/>
        </authorList>
    </citation>
    <scope>NUCLEOTIDE SEQUENCE</scope>
    <source>
        <strain evidence="1">DSM 11080</strain>
    </source>
</reference>
<keyword evidence="2" id="KW-1185">Reference proteome</keyword>
<protein>
    <recommendedName>
        <fullName evidence="3">DUF2442 domain-containing protein</fullName>
    </recommendedName>
</protein>
<dbReference type="Gene3D" id="3.30.2020.10">
    <property type="entry name" value="NE0471-like N-terminal domain"/>
    <property type="match status" value="1"/>
</dbReference>
<evidence type="ECO:0000313" key="2">
    <source>
        <dbReference type="Proteomes" id="UP001296776"/>
    </source>
</evidence>
<comment type="caution">
    <text evidence="1">The sequence shown here is derived from an EMBL/GenBank/DDBJ whole genome shotgun (WGS) entry which is preliminary data.</text>
</comment>
<evidence type="ECO:0000313" key="1">
    <source>
        <dbReference type="EMBL" id="MBK1704722.1"/>
    </source>
</evidence>
<reference evidence="1" key="1">
    <citation type="submission" date="2017-08" db="EMBL/GenBank/DDBJ databases">
        <authorList>
            <person name="Imhoff J.F."/>
            <person name="Rahn T."/>
            <person name="Kuenzel S."/>
            <person name="Neulinger S.C."/>
        </authorList>
    </citation>
    <scope>NUCLEOTIDE SEQUENCE</scope>
    <source>
        <strain evidence="1">DSM 11080</strain>
    </source>
</reference>
<evidence type="ECO:0008006" key="3">
    <source>
        <dbReference type="Google" id="ProtNLM"/>
    </source>
</evidence>
<organism evidence="1 2">
    <name type="scientific">Halochromatium glycolicum</name>
    <dbReference type="NCBI Taxonomy" id="85075"/>
    <lineage>
        <taxon>Bacteria</taxon>
        <taxon>Pseudomonadati</taxon>
        <taxon>Pseudomonadota</taxon>
        <taxon>Gammaproteobacteria</taxon>
        <taxon>Chromatiales</taxon>
        <taxon>Chromatiaceae</taxon>
        <taxon>Halochromatium</taxon>
    </lineage>
</organism>
<dbReference type="Proteomes" id="UP001296776">
    <property type="component" value="Unassembled WGS sequence"/>
</dbReference>
<accession>A0AAJ0XAE1</accession>
<dbReference type="AlphaFoldDB" id="A0AAJ0XAE1"/>
<dbReference type="InterPro" id="IPR036782">
    <property type="entry name" value="NE0471-like_N"/>
</dbReference>
<name>A0AAJ0XAE1_9GAMM</name>